<comment type="subcellular location">
    <subcellularLocation>
        <location evidence="1">Endomembrane system</location>
        <topology evidence="1">Multi-pass membrane protein</topology>
    </subcellularLocation>
</comment>
<name>A0A9P3LFW7_9APHY</name>
<keyword evidence="3 7" id="KW-0812">Transmembrane</keyword>
<keyword evidence="4 7" id="KW-1133">Transmembrane helix</keyword>
<comment type="caution">
    <text evidence="9">The sequence shown here is derived from an EMBL/GenBank/DDBJ whole genome shotgun (WGS) entry which is preliminary data.</text>
</comment>
<dbReference type="Pfam" id="PF01699">
    <property type="entry name" value="Na_Ca_ex"/>
    <property type="match status" value="1"/>
</dbReference>
<dbReference type="AlphaFoldDB" id="A0A9P3LFW7"/>
<feature type="transmembrane region" description="Helical" evidence="7">
    <location>
        <begin position="349"/>
        <end position="368"/>
    </location>
</feature>
<evidence type="ECO:0000256" key="6">
    <source>
        <dbReference type="ARBA" id="ARBA00023136"/>
    </source>
</evidence>
<dbReference type="PANTHER" id="PTHR31503">
    <property type="entry name" value="VACUOLAR CALCIUM ION TRANSPORTER"/>
    <property type="match status" value="1"/>
</dbReference>
<accession>A0A9P3LFW7</accession>
<dbReference type="GO" id="GO:0015369">
    <property type="term" value="F:calcium:proton antiporter activity"/>
    <property type="evidence" value="ECO:0007669"/>
    <property type="project" value="TreeGrafter"/>
</dbReference>
<evidence type="ECO:0000313" key="10">
    <source>
        <dbReference type="Proteomes" id="UP000703269"/>
    </source>
</evidence>
<sequence>MRWWDRLRGKGVPTPGLRKSLGNMIFSSWINVLFIFLPFAWTSHFLTDAGRWPHELTFALCFVSIIPLDKMFDWGGEQMTLYISSELGELVSLALNNAVEAALAIILLCKCELRLLQATVIGVVVLHALLIPGTAFWVGGVTILEQHLIPHRTKLNHSLLVVGVLTILLPSTLFASLDRGAEAIAADGTATYAGNVVSDYMRGEILKMSRGLAVMLLAVYVASRIFLFHSAPVADAMLQPPPNMPLEVKRREMNLRYVNPEIHPLACIMLLGVTVTLMCVTAEFLVESIDDLRGQGHIREEWFGLILLPIVSFSADGCIVIAYCARSMWNHITGKQTVIPSELAKGRAIDLSIQYTLFWLPFFVLLGWWMGKPMSMLFDFYELGVVLSACFVVNYVTADSKTD</sequence>
<evidence type="ECO:0000256" key="5">
    <source>
        <dbReference type="ARBA" id="ARBA00023065"/>
    </source>
</evidence>
<dbReference type="GO" id="GO:0012505">
    <property type="term" value="C:endomembrane system"/>
    <property type="evidence" value="ECO:0007669"/>
    <property type="project" value="UniProtKB-SubCell"/>
</dbReference>
<keyword evidence="2" id="KW-0813">Transport</keyword>
<evidence type="ECO:0000259" key="8">
    <source>
        <dbReference type="Pfam" id="PF01699"/>
    </source>
</evidence>
<feature type="transmembrane region" description="Helical" evidence="7">
    <location>
        <begin position="211"/>
        <end position="231"/>
    </location>
</feature>
<feature type="transmembrane region" description="Helical" evidence="7">
    <location>
        <begin position="380"/>
        <end position="398"/>
    </location>
</feature>
<dbReference type="OrthoDB" id="1699231at2759"/>
<dbReference type="InterPro" id="IPR004837">
    <property type="entry name" value="NaCa_Exmemb"/>
</dbReference>
<evidence type="ECO:0000256" key="4">
    <source>
        <dbReference type="ARBA" id="ARBA00022989"/>
    </source>
</evidence>
<feature type="transmembrane region" description="Helical" evidence="7">
    <location>
        <begin position="21"/>
        <end position="41"/>
    </location>
</feature>
<keyword evidence="6 7" id="KW-0472">Membrane</keyword>
<feature type="domain" description="Sodium/calcium exchanger membrane region" evidence="8">
    <location>
        <begin position="269"/>
        <end position="396"/>
    </location>
</feature>
<keyword evidence="10" id="KW-1185">Reference proteome</keyword>
<proteinExistence type="predicted"/>
<evidence type="ECO:0000256" key="2">
    <source>
        <dbReference type="ARBA" id="ARBA00022448"/>
    </source>
</evidence>
<protein>
    <submittedName>
        <fullName evidence="9">Calcium/proton exchanger-like protein</fullName>
    </submittedName>
</protein>
<dbReference type="InterPro" id="IPR004713">
    <property type="entry name" value="CaH_exchang"/>
</dbReference>
<feature type="transmembrane region" description="Helical" evidence="7">
    <location>
        <begin position="158"/>
        <end position="177"/>
    </location>
</feature>
<evidence type="ECO:0000313" key="9">
    <source>
        <dbReference type="EMBL" id="GJE93956.1"/>
    </source>
</evidence>
<gene>
    <name evidence="9" type="ORF">PsYK624_101220</name>
</gene>
<feature type="transmembrane region" description="Helical" evidence="7">
    <location>
        <begin position="306"/>
        <end position="329"/>
    </location>
</feature>
<feature type="transmembrane region" description="Helical" evidence="7">
    <location>
        <begin position="262"/>
        <end position="286"/>
    </location>
</feature>
<evidence type="ECO:0000256" key="3">
    <source>
        <dbReference type="ARBA" id="ARBA00022692"/>
    </source>
</evidence>
<dbReference type="GO" id="GO:0006874">
    <property type="term" value="P:intracellular calcium ion homeostasis"/>
    <property type="evidence" value="ECO:0007669"/>
    <property type="project" value="TreeGrafter"/>
</dbReference>
<dbReference type="PANTHER" id="PTHR31503:SF20">
    <property type="entry name" value="CA(2+)_H(+) EXCHANGER, PUTATIVE (EUROFUNG)-RELATED"/>
    <property type="match status" value="1"/>
</dbReference>
<organism evidence="9 10">
    <name type="scientific">Phanerochaete sordida</name>
    <dbReference type="NCBI Taxonomy" id="48140"/>
    <lineage>
        <taxon>Eukaryota</taxon>
        <taxon>Fungi</taxon>
        <taxon>Dikarya</taxon>
        <taxon>Basidiomycota</taxon>
        <taxon>Agaricomycotina</taxon>
        <taxon>Agaricomycetes</taxon>
        <taxon>Polyporales</taxon>
        <taxon>Phanerochaetaceae</taxon>
        <taxon>Phanerochaete</taxon>
    </lineage>
</organism>
<evidence type="ECO:0000256" key="1">
    <source>
        <dbReference type="ARBA" id="ARBA00004127"/>
    </source>
</evidence>
<keyword evidence="5" id="KW-0406">Ion transport</keyword>
<dbReference type="EMBL" id="BPQB01000036">
    <property type="protein sequence ID" value="GJE93956.1"/>
    <property type="molecule type" value="Genomic_DNA"/>
</dbReference>
<feature type="transmembrane region" description="Helical" evidence="7">
    <location>
        <begin position="115"/>
        <end position="138"/>
    </location>
</feature>
<evidence type="ECO:0000256" key="7">
    <source>
        <dbReference type="SAM" id="Phobius"/>
    </source>
</evidence>
<dbReference type="GO" id="GO:0000329">
    <property type="term" value="C:fungal-type vacuole membrane"/>
    <property type="evidence" value="ECO:0007669"/>
    <property type="project" value="TreeGrafter"/>
</dbReference>
<dbReference type="Proteomes" id="UP000703269">
    <property type="component" value="Unassembled WGS sequence"/>
</dbReference>
<reference evidence="9 10" key="1">
    <citation type="submission" date="2021-08" db="EMBL/GenBank/DDBJ databases">
        <title>Draft Genome Sequence of Phanerochaete sordida strain YK-624.</title>
        <authorList>
            <person name="Mori T."/>
            <person name="Dohra H."/>
            <person name="Suzuki T."/>
            <person name="Kawagishi H."/>
            <person name="Hirai H."/>
        </authorList>
    </citation>
    <scope>NUCLEOTIDE SEQUENCE [LARGE SCALE GENOMIC DNA]</scope>
    <source>
        <strain evidence="9 10">YK-624</strain>
    </source>
</reference>